<feature type="compositionally biased region" description="Basic residues" evidence="1">
    <location>
        <begin position="167"/>
        <end position="182"/>
    </location>
</feature>
<dbReference type="EMBL" id="CADCVM010000039">
    <property type="protein sequence ID" value="CAA9468486.1"/>
    <property type="molecule type" value="Genomic_DNA"/>
</dbReference>
<protein>
    <submittedName>
        <fullName evidence="2">Ketol-acid reductoisomerase (NADP(+))</fullName>
        <ecNumber evidence="2">1.1.1.86</ecNumber>
    </submittedName>
</protein>
<feature type="non-terminal residue" evidence="2">
    <location>
        <position position="247"/>
    </location>
</feature>
<gene>
    <name evidence="2" type="ORF">AVDCRST_MAG05-313</name>
</gene>
<proteinExistence type="predicted"/>
<dbReference type="GO" id="GO:0016853">
    <property type="term" value="F:isomerase activity"/>
    <property type="evidence" value="ECO:0007669"/>
    <property type="project" value="UniProtKB-KW"/>
</dbReference>
<feature type="compositionally biased region" description="Basic residues" evidence="1">
    <location>
        <begin position="99"/>
        <end position="108"/>
    </location>
</feature>
<keyword evidence="2" id="KW-0560">Oxidoreductase</keyword>
<reference evidence="2" key="1">
    <citation type="submission" date="2020-02" db="EMBL/GenBank/DDBJ databases">
        <authorList>
            <person name="Meier V. D."/>
        </authorList>
    </citation>
    <scope>NUCLEOTIDE SEQUENCE</scope>
    <source>
        <strain evidence="2">AVDCRST_MAG05</strain>
    </source>
</reference>
<feature type="compositionally biased region" description="Basic and acidic residues" evidence="1">
    <location>
        <begin position="53"/>
        <end position="64"/>
    </location>
</feature>
<sequence length="247" mass="28538">GPRVPRRRHRQRDHGQEGRDLRLRQPGPRPRPQPQRVRLRRHRRPLRGLGELAEGRVRRPEGHDHRRRRPSRRRGHDAPPRREAAGGLRGRGQAQPLRGRPHALRPRLQHPLQPDSGAPRGGPRARRPEGPGPRAQAALRRGQGDALALRRPERRERAGARRDPLLRPRHRQRAGRHHRDHLRRGDRDRPLRGAGRAVRRPLSPSDGRVRDARRGRVPAGARVLRVRKRAEADRGPHLRGRPRRDAL</sequence>
<dbReference type="AlphaFoldDB" id="A0A6J4RA33"/>
<feature type="non-terminal residue" evidence="2">
    <location>
        <position position="1"/>
    </location>
</feature>
<dbReference type="GO" id="GO:0004455">
    <property type="term" value="F:ketol-acid reductoisomerase activity"/>
    <property type="evidence" value="ECO:0007669"/>
    <property type="project" value="UniProtKB-EC"/>
</dbReference>
<feature type="compositionally biased region" description="Basic and acidic residues" evidence="1">
    <location>
        <begin position="13"/>
        <end position="23"/>
    </location>
</feature>
<feature type="compositionally biased region" description="Basic residues" evidence="1">
    <location>
        <begin position="237"/>
        <end position="247"/>
    </location>
</feature>
<feature type="compositionally biased region" description="Basic residues" evidence="1">
    <location>
        <begin position="65"/>
        <end position="75"/>
    </location>
</feature>
<evidence type="ECO:0000256" key="1">
    <source>
        <dbReference type="SAM" id="MobiDB-lite"/>
    </source>
</evidence>
<feature type="compositionally biased region" description="Basic residues" evidence="1">
    <location>
        <begin position="1"/>
        <end position="12"/>
    </location>
</feature>
<organism evidence="2">
    <name type="scientific">uncultured Rubrobacteraceae bacterium</name>
    <dbReference type="NCBI Taxonomy" id="349277"/>
    <lineage>
        <taxon>Bacteria</taxon>
        <taxon>Bacillati</taxon>
        <taxon>Actinomycetota</taxon>
        <taxon>Rubrobacteria</taxon>
        <taxon>Rubrobacterales</taxon>
        <taxon>Rubrobacteraceae</taxon>
        <taxon>environmental samples</taxon>
    </lineage>
</organism>
<feature type="region of interest" description="Disordered" evidence="1">
    <location>
        <begin position="1"/>
        <end position="247"/>
    </location>
</feature>
<evidence type="ECO:0000313" key="2">
    <source>
        <dbReference type="EMBL" id="CAA9468486.1"/>
    </source>
</evidence>
<feature type="compositionally biased region" description="Basic residues" evidence="1">
    <location>
        <begin position="37"/>
        <end position="46"/>
    </location>
</feature>
<name>A0A6J4RA33_9ACTN</name>
<keyword evidence="2" id="KW-0413">Isomerase</keyword>
<accession>A0A6J4RA33</accession>
<feature type="compositionally biased region" description="Basic and acidic residues" evidence="1">
    <location>
        <begin position="148"/>
        <end position="166"/>
    </location>
</feature>
<dbReference type="EC" id="1.1.1.86" evidence="2"/>